<gene>
    <name evidence="1" type="ORF">YASMINEVIRUS_34</name>
</gene>
<name>A0A5K0U864_9VIRU</name>
<keyword evidence="2" id="KW-1185">Reference proteome</keyword>
<sequence>MDGIVFGSFKKDDRHLEETQTLLDNLWSMFCFDSVTCSSCGEGALFGKYCIKCLDYPKYTIVCGKIINMLSKIDSVLLFNEYNNFNLRSLPIDSMFNVVDSMKGKVYNELIKIAKSGRYKMGYCWLNTTFFILLHFTNNDVIPDSLCSLLYLIPGNFKYTLYWKVLNVSTICLKFQFVLMINDSKFSSDVYVTAGSQDGAFIPGYYMNDDNTHMFPRVNTAPSRYYLKRWGDNLKMFIFNDIIEKVCCVRIDRIGKIESSESKPLTQVVSLGEFIKRCKIIASMNTTDEIEGNDRNKAGTGSGSCTEKTFFVKKDRISNHYEKIWGQKYFSYFHIRKSDGYGFNGNESESISKYDVDNNFTKAYDQNDSLFLILLSLNVFISKYCSMERSFCSNCRSRVKAHIFGMCTGCAMLNREINSKQMRYDYKKLTVTIRKSSYSEMFVRLLCDLITTLDRERNVVDYYFEKSVIISQLGLARNILANYVAFHNRMSFYGADDTNDKHNNHVNSKTEMDVYNDELFKECLSWRWSDYVAYVILENSEGVKVYRDQHLPTDDYYYDVLVHKPTDNHDHKRITSDIKVTGDTCVIDVTAPNRKDKKRLLERRNVALRRNSALNQGIGYCYVNITDLNGSSDPCKHVLSAVREACHSILE</sequence>
<evidence type="ECO:0000313" key="1">
    <source>
        <dbReference type="EMBL" id="VBB17572.1"/>
    </source>
</evidence>
<dbReference type="EMBL" id="UPSH01000001">
    <property type="protein sequence ID" value="VBB17572.1"/>
    <property type="molecule type" value="Genomic_DNA"/>
</dbReference>
<organism evidence="1 2">
    <name type="scientific">Yasminevirus sp. GU-2018</name>
    <dbReference type="NCBI Taxonomy" id="2420051"/>
    <lineage>
        <taxon>Viruses</taxon>
        <taxon>Varidnaviria</taxon>
        <taxon>Bamfordvirae</taxon>
        <taxon>Nucleocytoviricota</taxon>
        <taxon>Megaviricetes</taxon>
        <taxon>Imitervirales</taxon>
        <taxon>Mimiviridae</taxon>
        <taxon>Klosneuvirinae</taxon>
        <taxon>Yasminevirus</taxon>
        <taxon>Yasminevirus saudimassiliense</taxon>
    </lineage>
</organism>
<accession>A0A5K0U864</accession>
<protein>
    <submittedName>
        <fullName evidence="1">Uncharacterized protein</fullName>
    </submittedName>
</protein>
<dbReference type="Proteomes" id="UP000594342">
    <property type="component" value="Unassembled WGS sequence"/>
</dbReference>
<reference evidence="1 2" key="1">
    <citation type="submission" date="2018-10" db="EMBL/GenBank/DDBJ databases">
        <authorList>
            <consortium name="IHU Genomes"/>
        </authorList>
    </citation>
    <scope>NUCLEOTIDE SEQUENCE [LARGE SCALE GENOMIC DNA]</scope>
    <source>
        <strain evidence="1 2">A1</strain>
    </source>
</reference>
<comment type="caution">
    <text evidence="1">The sequence shown here is derived from an EMBL/GenBank/DDBJ whole genome shotgun (WGS) entry which is preliminary data.</text>
</comment>
<evidence type="ECO:0000313" key="2">
    <source>
        <dbReference type="Proteomes" id="UP000594342"/>
    </source>
</evidence>
<proteinExistence type="predicted"/>